<dbReference type="Pfam" id="PF24964">
    <property type="entry name" value="DUF7769"/>
    <property type="match status" value="1"/>
</dbReference>
<protein>
    <recommendedName>
        <fullName evidence="2">DUF7769 domain-containing protein</fullName>
    </recommendedName>
</protein>
<dbReference type="PANTHER" id="PTHR33889">
    <property type="entry name" value="OS04G0681850 PROTEIN"/>
    <property type="match status" value="1"/>
</dbReference>
<dbReference type="Proteomes" id="UP001604277">
    <property type="component" value="Unassembled WGS sequence"/>
</dbReference>
<feature type="region of interest" description="Disordered" evidence="1">
    <location>
        <begin position="30"/>
        <end position="52"/>
    </location>
</feature>
<evidence type="ECO:0000256" key="1">
    <source>
        <dbReference type="SAM" id="MobiDB-lite"/>
    </source>
</evidence>
<feature type="domain" description="DUF7769" evidence="2">
    <location>
        <begin position="52"/>
        <end position="100"/>
    </location>
</feature>
<evidence type="ECO:0000313" key="4">
    <source>
        <dbReference type="Proteomes" id="UP001604277"/>
    </source>
</evidence>
<accession>A0ABD1X215</accession>
<dbReference type="AlphaFoldDB" id="A0ABD1X215"/>
<sequence>MKKRSGKKARTKSMKKKYSVPVLEQNKDVNSIGNNVAAPKNMRGPNKKKNFTSETRRVVFEMLLGESRDGKIPKGALSKVANSFSISRISVSRIWHDAKCSSSTICDILDFSSKLVKRVGRKESN</sequence>
<dbReference type="PANTHER" id="PTHR33889:SF7">
    <property type="entry name" value="OS04G0681850 PROTEIN"/>
    <property type="match status" value="1"/>
</dbReference>
<feature type="region of interest" description="Disordered" evidence="1">
    <location>
        <begin position="1"/>
        <end position="20"/>
    </location>
</feature>
<comment type="caution">
    <text evidence="3">The sequence shown here is derived from an EMBL/GenBank/DDBJ whole genome shotgun (WGS) entry which is preliminary data.</text>
</comment>
<proteinExistence type="predicted"/>
<feature type="compositionally biased region" description="Basic residues" evidence="1">
    <location>
        <begin position="1"/>
        <end position="18"/>
    </location>
</feature>
<evidence type="ECO:0000259" key="2">
    <source>
        <dbReference type="Pfam" id="PF24964"/>
    </source>
</evidence>
<name>A0ABD1X215_9LAMI</name>
<gene>
    <name evidence="3" type="ORF">Fot_00745</name>
</gene>
<dbReference type="EMBL" id="JBFOLJ010000001">
    <property type="protein sequence ID" value="KAL2556006.1"/>
    <property type="molecule type" value="Genomic_DNA"/>
</dbReference>
<reference evidence="4" key="1">
    <citation type="submission" date="2024-07" db="EMBL/GenBank/DDBJ databases">
        <title>Two chromosome-level genome assemblies of Korean endemic species Abeliophyllum distichum and Forsythia ovata (Oleaceae).</title>
        <authorList>
            <person name="Jang H."/>
        </authorList>
    </citation>
    <scope>NUCLEOTIDE SEQUENCE [LARGE SCALE GENOMIC DNA]</scope>
</reference>
<keyword evidence="4" id="KW-1185">Reference proteome</keyword>
<organism evidence="3 4">
    <name type="scientific">Forsythia ovata</name>
    <dbReference type="NCBI Taxonomy" id="205694"/>
    <lineage>
        <taxon>Eukaryota</taxon>
        <taxon>Viridiplantae</taxon>
        <taxon>Streptophyta</taxon>
        <taxon>Embryophyta</taxon>
        <taxon>Tracheophyta</taxon>
        <taxon>Spermatophyta</taxon>
        <taxon>Magnoliopsida</taxon>
        <taxon>eudicotyledons</taxon>
        <taxon>Gunneridae</taxon>
        <taxon>Pentapetalae</taxon>
        <taxon>asterids</taxon>
        <taxon>lamiids</taxon>
        <taxon>Lamiales</taxon>
        <taxon>Oleaceae</taxon>
        <taxon>Forsythieae</taxon>
        <taxon>Forsythia</taxon>
    </lineage>
</organism>
<dbReference type="InterPro" id="IPR056671">
    <property type="entry name" value="DUF7769"/>
</dbReference>
<evidence type="ECO:0000313" key="3">
    <source>
        <dbReference type="EMBL" id="KAL2556006.1"/>
    </source>
</evidence>